<comment type="caution">
    <text evidence="1">The sequence shown here is derived from an EMBL/GenBank/DDBJ whole genome shotgun (WGS) entry which is preliminary data.</text>
</comment>
<gene>
    <name evidence="1" type="ORF">HPB48_021143</name>
</gene>
<reference evidence="1 2" key="1">
    <citation type="journal article" date="2020" name="Cell">
        <title>Large-Scale Comparative Analyses of Tick Genomes Elucidate Their Genetic Diversity and Vector Capacities.</title>
        <authorList>
            <consortium name="Tick Genome and Microbiome Consortium (TIGMIC)"/>
            <person name="Jia N."/>
            <person name="Wang J."/>
            <person name="Shi W."/>
            <person name="Du L."/>
            <person name="Sun Y."/>
            <person name="Zhan W."/>
            <person name="Jiang J.F."/>
            <person name="Wang Q."/>
            <person name="Zhang B."/>
            <person name="Ji P."/>
            <person name="Bell-Sakyi L."/>
            <person name="Cui X.M."/>
            <person name="Yuan T.T."/>
            <person name="Jiang B.G."/>
            <person name="Yang W.F."/>
            <person name="Lam T.T."/>
            <person name="Chang Q.C."/>
            <person name="Ding S.J."/>
            <person name="Wang X.J."/>
            <person name="Zhu J.G."/>
            <person name="Ruan X.D."/>
            <person name="Zhao L."/>
            <person name="Wei J.T."/>
            <person name="Ye R.Z."/>
            <person name="Que T.C."/>
            <person name="Du C.H."/>
            <person name="Zhou Y.H."/>
            <person name="Cheng J.X."/>
            <person name="Dai P.F."/>
            <person name="Guo W.B."/>
            <person name="Han X.H."/>
            <person name="Huang E.J."/>
            <person name="Li L.F."/>
            <person name="Wei W."/>
            <person name="Gao Y.C."/>
            <person name="Liu J.Z."/>
            <person name="Shao H.Z."/>
            <person name="Wang X."/>
            <person name="Wang C.C."/>
            <person name="Yang T.C."/>
            <person name="Huo Q.B."/>
            <person name="Li W."/>
            <person name="Chen H.Y."/>
            <person name="Chen S.E."/>
            <person name="Zhou L.G."/>
            <person name="Ni X.B."/>
            <person name="Tian J.H."/>
            <person name="Sheng Y."/>
            <person name="Liu T."/>
            <person name="Pan Y.S."/>
            <person name="Xia L.Y."/>
            <person name="Li J."/>
            <person name="Zhao F."/>
            <person name="Cao W.C."/>
        </authorList>
    </citation>
    <scope>NUCLEOTIDE SEQUENCE [LARGE SCALE GENOMIC DNA]</scope>
    <source>
        <strain evidence="1">HaeL-2018</strain>
    </source>
</reference>
<dbReference type="VEuPathDB" id="VectorBase:HLOH_065151"/>
<proteinExistence type="predicted"/>
<name>A0A9J6GJK8_HAELO</name>
<evidence type="ECO:0000313" key="1">
    <source>
        <dbReference type="EMBL" id="KAH9374823.1"/>
    </source>
</evidence>
<accession>A0A9J6GJK8</accession>
<protein>
    <submittedName>
        <fullName evidence="1">Uncharacterized protein</fullName>
    </submittedName>
</protein>
<evidence type="ECO:0000313" key="2">
    <source>
        <dbReference type="Proteomes" id="UP000821853"/>
    </source>
</evidence>
<dbReference type="EMBL" id="JABSTR010000007">
    <property type="protein sequence ID" value="KAH9374823.1"/>
    <property type="molecule type" value="Genomic_DNA"/>
</dbReference>
<sequence length="81" mass="8816">MNPTFHQECRLARANALHKAHVSHPSTLYVDKAEYPDRAACFALVVSSSGDSVAACLVSIPHPEISEVAISWPLQLPRPPL</sequence>
<dbReference type="Proteomes" id="UP000821853">
    <property type="component" value="Chromosome 5"/>
</dbReference>
<keyword evidence="2" id="KW-1185">Reference proteome</keyword>
<dbReference type="AlphaFoldDB" id="A0A9J6GJK8"/>
<organism evidence="1 2">
    <name type="scientific">Haemaphysalis longicornis</name>
    <name type="common">Bush tick</name>
    <dbReference type="NCBI Taxonomy" id="44386"/>
    <lineage>
        <taxon>Eukaryota</taxon>
        <taxon>Metazoa</taxon>
        <taxon>Ecdysozoa</taxon>
        <taxon>Arthropoda</taxon>
        <taxon>Chelicerata</taxon>
        <taxon>Arachnida</taxon>
        <taxon>Acari</taxon>
        <taxon>Parasitiformes</taxon>
        <taxon>Ixodida</taxon>
        <taxon>Ixodoidea</taxon>
        <taxon>Ixodidae</taxon>
        <taxon>Haemaphysalinae</taxon>
        <taxon>Haemaphysalis</taxon>
    </lineage>
</organism>